<keyword evidence="5" id="KW-1185">Reference proteome</keyword>
<proteinExistence type="inferred from homology"/>
<name>A0ABX1NLH2_9RHOO</name>
<dbReference type="SUPFAM" id="SSF52402">
    <property type="entry name" value="Adenine nucleotide alpha hydrolases-like"/>
    <property type="match status" value="1"/>
</dbReference>
<feature type="domain" description="UspA" evidence="2">
    <location>
        <begin position="1"/>
        <end position="145"/>
    </location>
</feature>
<dbReference type="Pfam" id="PF01814">
    <property type="entry name" value="Hemerythrin"/>
    <property type="match status" value="1"/>
</dbReference>
<organism evidence="4 5">
    <name type="scientific">Aromatoleum toluolicum</name>
    <dbReference type="NCBI Taxonomy" id="90060"/>
    <lineage>
        <taxon>Bacteria</taxon>
        <taxon>Pseudomonadati</taxon>
        <taxon>Pseudomonadota</taxon>
        <taxon>Betaproteobacteria</taxon>
        <taxon>Rhodocyclales</taxon>
        <taxon>Rhodocyclaceae</taxon>
        <taxon>Aromatoleum</taxon>
    </lineage>
</organism>
<dbReference type="PRINTS" id="PR01438">
    <property type="entry name" value="UNVRSLSTRESS"/>
</dbReference>
<protein>
    <submittedName>
        <fullName evidence="4">Universal stress protein UspA</fullName>
    </submittedName>
</protein>
<dbReference type="InterPro" id="IPR014729">
    <property type="entry name" value="Rossmann-like_a/b/a_fold"/>
</dbReference>
<dbReference type="EMBL" id="WTVS01000058">
    <property type="protein sequence ID" value="NMF99953.1"/>
    <property type="molecule type" value="Genomic_DNA"/>
</dbReference>
<evidence type="ECO:0000313" key="4">
    <source>
        <dbReference type="EMBL" id="NMF99953.1"/>
    </source>
</evidence>
<dbReference type="PANTHER" id="PTHR46268">
    <property type="entry name" value="STRESS RESPONSE PROTEIN NHAX"/>
    <property type="match status" value="1"/>
</dbReference>
<dbReference type="Proteomes" id="UP000634522">
    <property type="component" value="Unassembled WGS sequence"/>
</dbReference>
<dbReference type="PANTHER" id="PTHR46268:SF15">
    <property type="entry name" value="UNIVERSAL STRESS PROTEIN HP_0031"/>
    <property type="match status" value="1"/>
</dbReference>
<evidence type="ECO:0000259" key="3">
    <source>
        <dbReference type="Pfam" id="PF01814"/>
    </source>
</evidence>
<dbReference type="Gene3D" id="1.20.120.520">
    <property type="entry name" value="nmb1532 protein domain like"/>
    <property type="match status" value="1"/>
</dbReference>
<gene>
    <name evidence="4" type="ORF">GPA27_21495</name>
</gene>
<comment type="similarity">
    <text evidence="1">Belongs to the universal stress protein A family.</text>
</comment>
<dbReference type="InterPro" id="IPR012312">
    <property type="entry name" value="Hemerythrin-like"/>
</dbReference>
<dbReference type="Gene3D" id="3.40.50.620">
    <property type="entry name" value="HUPs"/>
    <property type="match status" value="1"/>
</dbReference>
<dbReference type="InterPro" id="IPR006015">
    <property type="entry name" value="Universal_stress_UspA"/>
</dbReference>
<evidence type="ECO:0000256" key="1">
    <source>
        <dbReference type="ARBA" id="ARBA00008791"/>
    </source>
</evidence>
<dbReference type="Pfam" id="PF00582">
    <property type="entry name" value="Usp"/>
    <property type="match status" value="1"/>
</dbReference>
<dbReference type="RefSeq" id="WP_169142491.1">
    <property type="nucleotide sequence ID" value="NZ_WTVS01000058.1"/>
</dbReference>
<reference evidence="4 5" key="1">
    <citation type="submission" date="2019-12" db="EMBL/GenBank/DDBJ databases">
        <title>Comparative genomics gives insights into the taxonomy of the Azoarcus-Aromatoleum group and reveals separate origins of nif in the plant-associated Azoarcus and non-plant-associated Aromatoleum sub-groups.</title>
        <authorList>
            <person name="Lafos M."/>
            <person name="Maluk M."/>
            <person name="Batista M."/>
            <person name="Junghare M."/>
            <person name="Carmona M."/>
            <person name="Faoro H."/>
            <person name="Cruz L.M."/>
            <person name="Battistoni F."/>
            <person name="De Souza E."/>
            <person name="Pedrosa F."/>
            <person name="Chen W.-M."/>
            <person name="Poole P.S."/>
            <person name="Dixon R.A."/>
            <person name="James E.K."/>
        </authorList>
    </citation>
    <scope>NUCLEOTIDE SEQUENCE [LARGE SCALE GENOMIC DNA]</scope>
    <source>
        <strain evidence="4 5">T</strain>
    </source>
</reference>
<sequence>MYRHLLVPIDGTDLSTEICSNAVEFARTLGARITFFHAQPDYASALDGEAEIVRLTSPAKFAYAFEGRVRELLAKAEAAARAFAIPCGSATAVSDSPARAIIAAAREADCDLIYMASHGRRSNIGMMLGSQTLKVLVNAGMPVLVAATSNPPALSQAMDAIRDDHRSLAAALHALLNLLDNQGELREPPHAELMRTVIHYVTTFSATHHRPKEEEYLLPRLHERSSRYDAELAELSRRHDQDCGLFDELATSIDRYLEGKGDPAAIRDAASRCERSIWEHMERLERVILPAAQCHLTPEDWDWINAAFSEDGDPRFSRSSKTEFRRIFSHIVNLAPSDASHA</sequence>
<feature type="domain" description="Hemerythrin-like" evidence="3">
    <location>
        <begin position="159"/>
        <end position="292"/>
    </location>
</feature>
<evidence type="ECO:0000313" key="5">
    <source>
        <dbReference type="Proteomes" id="UP000634522"/>
    </source>
</evidence>
<evidence type="ECO:0000259" key="2">
    <source>
        <dbReference type="Pfam" id="PF00582"/>
    </source>
</evidence>
<accession>A0ABX1NLH2</accession>
<dbReference type="CDD" id="cd00293">
    <property type="entry name" value="USP-like"/>
    <property type="match status" value="1"/>
</dbReference>
<comment type="caution">
    <text evidence="4">The sequence shown here is derived from an EMBL/GenBank/DDBJ whole genome shotgun (WGS) entry which is preliminary data.</text>
</comment>
<dbReference type="InterPro" id="IPR006016">
    <property type="entry name" value="UspA"/>
</dbReference>